<proteinExistence type="predicted"/>
<keyword evidence="3" id="KW-0804">Transcription</keyword>
<keyword evidence="1" id="KW-0805">Transcription regulation</keyword>
<keyword evidence="6" id="KW-1185">Reference proteome</keyword>
<evidence type="ECO:0000313" key="6">
    <source>
        <dbReference type="Proteomes" id="UP000481852"/>
    </source>
</evidence>
<accession>A0A6L5X803</accession>
<reference evidence="5 6" key="1">
    <citation type="submission" date="2019-08" db="EMBL/GenBank/DDBJ databases">
        <title>In-depth cultivation of the pig gut microbiome towards novel bacterial diversity and tailored functional studies.</title>
        <authorList>
            <person name="Wylensek D."/>
            <person name="Hitch T.C.A."/>
            <person name="Clavel T."/>
        </authorList>
    </citation>
    <scope>NUCLEOTIDE SEQUENCE [LARGE SCALE GENOMIC DNA]</scope>
    <source>
        <strain evidence="5 6">Oil+RF-744-WCA-WT-11</strain>
    </source>
</reference>
<protein>
    <submittedName>
        <fullName evidence="5">Helix-turn-helix domain-containing protein</fullName>
    </submittedName>
</protein>
<keyword evidence="2" id="KW-0238">DNA-binding</keyword>
<dbReference type="PANTHER" id="PTHR43280">
    <property type="entry name" value="ARAC-FAMILY TRANSCRIPTIONAL REGULATOR"/>
    <property type="match status" value="1"/>
</dbReference>
<evidence type="ECO:0000259" key="4">
    <source>
        <dbReference type="PROSITE" id="PS01124"/>
    </source>
</evidence>
<name>A0A6L5X803_9FIRM</name>
<dbReference type="InterPro" id="IPR009057">
    <property type="entry name" value="Homeodomain-like_sf"/>
</dbReference>
<dbReference type="SUPFAM" id="SSF46689">
    <property type="entry name" value="Homeodomain-like"/>
    <property type="match status" value="2"/>
</dbReference>
<dbReference type="EMBL" id="VULZ01000014">
    <property type="protein sequence ID" value="MSS15717.1"/>
    <property type="molecule type" value="Genomic_DNA"/>
</dbReference>
<dbReference type="InterPro" id="IPR018060">
    <property type="entry name" value="HTH_AraC"/>
</dbReference>
<feature type="domain" description="HTH araC/xylS-type" evidence="4">
    <location>
        <begin position="193"/>
        <end position="291"/>
    </location>
</feature>
<dbReference type="AlphaFoldDB" id="A0A6L5X803"/>
<organism evidence="5 6">
    <name type="scientific">Porcincola intestinalis</name>
    <dbReference type="NCBI Taxonomy" id="2606632"/>
    <lineage>
        <taxon>Bacteria</taxon>
        <taxon>Bacillati</taxon>
        <taxon>Bacillota</taxon>
        <taxon>Clostridia</taxon>
        <taxon>Lachnospirales</taxon>
        <taxon>Lachnospiraceae</taxon>
        <taxon>Porcincola</taxon>
    </lineage>
</organism>
<dbReference type="GO" id="GO:0043565">
    <property type="term" value="F:sequence-specific DNA binding"/>
    <property type="evidence" value="ECO:0007669"/>
    <property type="project" value="InterPro"/>
</dbReference>
<dbReference type="PANTHER" id="PTHR43280:SF34">
    <property type="entry name" value="ARAC-FAMILY TRANSCRIPTIONAL REGULATOR"/>
    <property type="match status" value="1"/>
</dbReference>
<evidence type="ECO:0000256" key="3">
    <source>
        <dbReference type="ARBA" id="ARBA00023163"/>
    </source>
</evidence>
<dbReference type="Gene3D" id="1.10.10.60">
    <property type="entry name" value="Homeodomain-like"/>
    <property type="match status" value="2"/>
</dbReference>
<evidence type="ECO:0000256" key="1">
    <source>
        <dbReference type="ARBA" id="ARBA00023015"/>
    </source>
</evidence>
<dbReference type="Pfam" id="PF12833">
    <property type="entry name" value="HTH_18"/>
    <property type="match status" value="1"/>
</dbReference>
<evidence type="ECO:0000313" key="5">
    <source>
        <dbReference type="EMBL" id="MSS15717.1"/>
    </source>
</evidence>
<comment type="caution">
    <text evidence="5">The sequence shown here is derived from an EMBL/GenBank/DDBJ whole genome shotgun (WGS) entry which is preliminary data.</text>
</comment>
<dbReference type="SMART" id="SM00342">
    <property type="entry name" value="HTH_ARAC"/>
    <property type="match status" value="1"/>
</dbReference>
<dbReference type="Proteomes" id="UP000481852">
    <property type="component" value="Unassembled WGS sequence"/>
</dbReference>
<sequence>MFISTMFTKEDYAMRPQPETSPRNSDRAVTAMLGETRRDKEIMNVVLEKQARIQFSYIARSAVHNPYDEEVRQYTSIENGDKDSYLRSIREAYTGELGTLSDDPIRNERNMAIVNITLACRAAMRAGINPEVAYSLSDAEIQYCEVLTDVRELNRYRSLCELLFLNLVHEKKERERMKNAPVPRKGSPELTVESCKEYIACHLHEKILIRDIAKELFVNADYLSDIFHKKTGTTITQYIRQHKVQLISNMLTYSDYSYLEIATYFGYSSQSHLGSVFRKETGMTLQQYRAKYHVREFRK</sequence>
<dbReference type="PROSITE" id="PS01124">
    <property type="entry name" value="HTH_ARAC_FAMILY_2"/>
    <property type="match status" value="1"/>
</dbReference>
<dbReference type="GO" id="GO:0003700">
    <property type="term" value="F:DNA-binding transcription factor activity"/>
    <property type="evidence" value="ECO:0007669"/>
    <property type="project" value="InterPro"/>
</dbReference>
<gene>
    <name evidence="5" type="ORF">FYJ35_11865</name>
</gene>
<evidence type="ECO:0000256" key="2">
    <source>
        <dbReference type="ARBA" id="ARBA00023125"/>
    </source>
</evidence>